<feature type="region of interest" description="Disordered" evidence="1">
    <location>
        <begin position="274"/>
        <end position="350"/>
    </location>
</feature>
<comment type="caution">
    <text evidence="2">The sequence shown here is derived from an EMBL/GenBank/DDBJ whole genome shotgun (WGS) entry which is preliminary data.</text>
</comment>
<feature type="compositionally biased region" description="Low complexity" evidence="1">
    <location>
        <begin position="291"/>
        <end position="307"/>
    </location>
</feature>
<feature type="compositionally biased region" description="Basic and acidic residues" evidence="1">
    <location>
        <begin position="320"/>
        <end position="337"/>
    </location>
</feature>
<dbReference type="RefSeq" id="WP_343948494.1">
    <property type="nucleotide sequence ID" value="NZ_BAAAHQ010000002.1"/>
</dbReference>
<evidence type="ECO:0000313" key="3">
    <source>
        <dbReference type="Proteomes" id="UP001501578"/>
    </source>
</evidence>
<name>A0ABN1NSH0_9ACTN</name>
<organism evidence="2 3">
    <name type="scientific">Nonomuraea longicatena</name>
    <dbReference type="NCBI Taxonomy" id="83682"/>
    <lineage>
        <taxon>Bacteria</taxon>
        <taxon>Bacillati</taxon>
        <taxon>Actinomycetota</taxon>
        <taxon>Actinomycetes</taxon>
        <taxon>Streptosporangiales</taxon>
        <taxon>Streptosporangiaceae</taxon>
        <taxon>Nonomuraea</taxon>
    </lineage>
</organism>
<accession>A0ABN1NSH0</accession>
<feature type="region of interest" description="Disordered" evidence="1">
    <location>
        <begin position="193"/>
        <end position="228"/>
    </location>
</feature>
<protein>
    <recommendedName>
        <fullName evidence="4">DUF4388 domain-containing protein</fullName>
    </recommendedName>
</protein>
<gene>
    <name evidence="2" type="ORF">GCM10009560_10020</name>
</gene>
<keyword evidence="3" id="KW-1185">Reference proteome</keyword>
<reference evidence="2 3" key="1">
    <citation type="journal article" date="2019" name="Int. J. Syst. Evol. Microbiol.">
        <title>The Global Catalogue of Microorganisms (GCM) 10K type strain sequencing project: providing services to taxonomists for standard genome sequencing and annotation.</title>
        <authorList>
            <consortium name="The Broad Institute Genomics Platform"/>
            <consortium name="The Broad Institute Genome Sequencing Center for Infectious Disease"/>
            <person name="Wu L."/>
            <person name="Ma J."/>
        </authorList>
    </citation>
    <scope>NUCLEOTIDE SEQUENCE [LARGE SCALE GENOMIC DNA]</scope>
    <source>
        <strain evidence="2 3">JCM 11136</strain>
    </source>
</reference>
<proteinExistence type="predicted"/>
<dbReference type="Proteomes" id="UP001501578">
    <property type="component" value="Unassembled WGS sequence"/>
</dbReference>
<sequence>MAAIQTLLTGLARERASGSISLAGTGKAYLDGGRVTFLESDGTPSLEDMLTARGRTIDGLTRAELQFCVVGTVLDAAGFLLSAELSARPRFRPGERHPYGEVWAFEVAWLIRECARRRSELAQTWPSTELDGVPVTPAHRPPGQRVTVGELEWEILIHADGVATPADLAVRLGQPVYTVLLTVRRMAALGLLTRPEPASGPQPPPEEPHRSKKTAASRMPDVAETVDGADVSDVAEVVGEADISDVVEMVDVVEVADASAAGATALAGLGEEAPADLASRTGGRETAPSEAAARADAGGAATAGRGRPPYGELPRRGRSARREGPHVPRANPMRDPEVLAAVKQGLERLR</sequence>
<evidence type="ECO:0000256" key="1">
    <source>
        <dbReference type="SAM" id="MobiDB-lite"/>
    </source>
</evidence>
<dbReference type="EMBL" id="BAAAHQ010000002">
    <property type="protein sequence ID" value="GAA0915549.1"/>
    <property type="molecule type" value="Genomic_DNA"/>
</dbReference>
<evidence type="ECO:0000313" key="2">
    <source>
        <dbReference type="EMBL" id="GAA0915549.1"/>
    </source>
</evidence>
<evidence type="ECO:0008006" key="4">
    <source>
        <dbReference type="Google" id="ProtNLM"/>
    </source>
</evidence>